<reference evidence="6 7" key="1">
    <citation type="submission" date="2015-03" db="EMBL/GenBank/DDBJ databases">
        <authorList>
            <person name="Lepp D."/>
            <person name="Hassan Y.I."/>
            <person name="Li X.-Z."/>
            <person name="Zhou T."/>
        </authorList>
    </citation>
    <scope>NUCLEOTIDE SEQUENCE [LARGE SCALE GENOMIC DNA]</scope>
    <source>
        <strain evidence="6 7">E84</strain>
    </source>
</reference>
<evidence type="ECO:0000313" key="7">
    <source>
        <dbReference type="Proteomes" id="UP000033411"/>
    </source>
</evidence>
<dbReference type="OrthoDB" id="199953at2"/>
<proteinExistence type="inferred from homology"/>
<dbReference type="STRING" id="1293439.WH87_10930"/>
<dbReference type="SMART" id="SM01130">
    <property type="entry name" value="DHDPS"/>
    <property type="match status" value="1"/>
</dbReference>
<evidence type="ECO:0000256" key="3">
    <source>
        <dbReference type="PIRNR" id="PIRNR001365"/>
    </source>
</evidence>
<dbReference type="PRINTS" id="PR00146">
    <property type="entry name" value="DHPICSNTHASE"/>
</dbReference>
<gene>
    <name evidence="6" type="ORF">WH87_10930</name>
</gene>
<dbReference type="RefSeq" id="WP_046139131.1">
    <property type="nucleotide sequence ID" value="NZ_LANJ01000016.1"/>
</dbReference>
<evidence type="ECO:0008006" key="8">
    <source>
        <dbReference type="Google" id="ProtNLM"/>
    </source>
</evidence>
<dbReference type="InterPro" id="IPR013785">
    <property type="entry name" value="Aldolase_TIM"/>
</dbReference>
<keyword evidence="7" id="KW-1185">Reference proteome</keyword>
<keyword evidence="2 3" id="KW-0456">Lyase</keyword>
<dbReference type="EMBL" id="LANJ01000016">
    <property type="protein sequence ID" value="KKC38111.1"/>
    <property type="molecule type" value="Genomic_DNA"/>
</dbReference>
<dbReference type="Proteomes" id="UP000033411">
    <property type="component" value="Unassembled WGS sequence"/>
</dbReference>
<dbReference type="GO" id="GO:0008840">
    <property type="term" value="F:4-hydroxy-tetrahydrodipicolinate synthase activity"/>
    <property type="evidence" value="ECO:0007669"/>
    <property type="project" value="TreeGrafter"/>
</dbReference>
<dbReference type="CDD" id="cd00408">
    <property type="entry name" value="DHDPS-like"/>
    <property type="match status" value="1"/>
</dbReference>
<dbReference type="PIRSF" id="PIRSF001365">
    <property type="entry name" value="DHDPS"/>
    <property type="match status" value="1"/>
</dbReference>
<dbReference type="AlphaFoldDB" id="A0A0F5QBP3"/>
<protein>
    <recommendedName>
        <fullName evidence="8">Dihydrodipicolinate synthase</fullName>
    </recommendedName>
</protein>
<feature type="binding site" evidence="5">
    <location>
        <position position="48"/>
    </location>
    <ligand>
        <name>pyruvate</name>
        <dbReference type="ChEBI" id="CHEBI:15361"/>
    </ligand>
</feature>
<evidence type="ECO:0000313" key="6">
    <source>
        <dbReference type="EMBL" id="KKC38111.1"/>
    </source>
</evidence>
<feature type="binding site" evidence="5">
    <location>
        <position position="206"/>
    </location>
    <ligand>
        <name>pyruvate</name>
        <dbReference type="ChEBI" id="CHEBI:15361"/>
    </ligand>
</feature>
<dbReference type="PATRIC" id="fig|1293439.3.peg.1775"/>
<comment type="similarity">
    <text evidence="1 3">Belongs to the DapA family.</text>
</comment>
<sequence length="295" mass="31049">MSSAKPIIFTAIPVAFGDDGAISIEGNTAILRKCAASGVDGAFVLGTTGEFPSLSEDERKALTRLSLDVLSNKRVVVHVGASSLYEVERLIAQARAEGAKEVAAITPYFLPSTDEALLHFYSRISEVSDGLGVFVYIFHARTGITVTPALMAKIAELPNIIGVKISGESLETVGEFRKVLPDDFLVFTGSDREIGRLDQVGANGVISGIASVYPEPFVAMAEAVASGVAIADRGALQAEVDETIDGLLGDIERLKTGLRLQGIPAGHARMAVGKPDAATMTMLEALNEKYGTPAQ</sequence>
<organism evidence="6 7">
    <name type="scientific">Devosia epidermidihirudinis</name>
    <dbReference type="NCBI Taxonomy" id="1293439"/>
    <lineage>
        <taxon>Bacteria</taxon>
        <taxon>Pseudomonadati</taxon>
        <taxon>Pseudomonadota</taxon>
        <taxon>Alphaproteobacteria</taxon>
        <taxon>Hyphomicrobiales</taxon>
        <taxon>Devosiaceae</taxon>
        <taxon>Devosia</taxon>
    </lineage>
</organism>
<dbReference type="PANTHER" id="PTHR12128">
    <property type="entry name" value="DIHYDRODIPICOLINATE SYNTHASE"/>
    <property type="match status" value="1"/>
</dbReference>
<dbReference type="InterPro" id="IPR002220">
    <property type="entry name" value="DapA-like"/>
</dbReference>
<dbReference type="PANTHER" id="PTHR12128:SF66">
    <property type="entry name" value="4-HYDROXY-2-OXOGLUTARATE ALDOLASE, MITOCHONDRIAL"/>
    <property type="match status" value="1"/>
</dbReference>
<accession>A0A0F5QBP3</accession>
<evidence type="ECO:0000256" key="1">
    <source>
        <dbReference type="ARBA" id="ARBA00007592"/>
    </source>
</evidence>
<feature type="active site" description="Schiff-base intermediate with substrate" evidence="4">
    <location>
        <position position="164"/>
    </location>
</feature>
<dbReference type="Gene3D" id="3.20.20.70">
    <property type="entry name" value="Aldolase class I"/>
    <property type="match status" value="1"/>
</dbReference>
<dbReference type="SUPFAM" id="SSF51569">
    <property type="entry name" value="Aldolase"/>
    <property type="match status" value="1"/>
</dbReference>
<evidence type="ECO:0000256" key="2">
    <source>
        <dbReference type="ARBA" id="ARBA00023239"/>
    </source>
</evidence>
<evidence type="ECO:0000256" key="4">
    <source>
        <dbReference type="PIRSR" id="PIRSR001365-1"/>
    </source>
</evidence>
<dbReference type="Pfam" id="PF00701">
    <property type="entry name" value="DHDPS"/>
    <property type="match status" value="1"/>
</dbReference>
<feature type="active site" description="Proton donor/acceptor" evidence="4">
    <location>
        <position position="136"/>
    </location>
</feature>
<comment type="caution">
    <text evidence="6">The sequence shown here is derived from an EMBL/GenBank/DDBJ whole genome shotgun (WGS) entry which is preliminary data.</text>
</comment>
<name>A0A0F5QBP3_9HYPH</name>
<evidence type="ECO:0000256" key="5">
    <source>
        <dbReference type="PIRSR" id="PIRSR001365-2"/>
    </source>
</evidence>